<keyword evidence="6" id="KW-0132">Cell division</keyword>
<dbReference type="InterPro" id="IPR015943">
    <property type="entry name" value="WD40/YVTN_repeat-like_dom_sf"/>
</dbReference>
<dbReference type="SUPFAM" id="SSF50978">
    <property type="entry name" value="WD40 repeat-like"/>
    <property type="match status" value="1"/>
</dbReference>
<keyword evidence="11" id="KW-0995">Kinetochore</keyword>
<feature type="repeat" description="WD" evidence="22">
    <location>
        <begin position="120"/>
        <end position="162"/>
    </location>
</feature>
<keyword evidence="24" id="KW-1185">Reference proteome</keyword>
<reference evidence="23" key="1">
    <citation type="journal article" date="2022" name="bioRxiv">
        <title>Sequencing and chromosome-scale assembly of the giantPleurodeles waltlgenome.</title>
        <authorList>
            <person name="Brown T."/>
            <person name="Elewa A."/>
            <person name="Iarovenko S."/>
            <person name="Subramanian E."/>
            <person name="Araus A.J."/>
            <person name="Petzold A."/>
            <person name="Susuki M."/>
            <person name="Suzuki K.-i.T."/>
            <person name="Hayashi T."/>
            <person name="Toyoda A."/>
            <person name="Oliveira C."/>
            <person name="Osipova E."/>
            <person name="Leigh N.D."/>
            <person name="Simon A."/>
            <person name="Yun M.H."/>
        </authorList>
    </citation>
    <scope>NUCLEOTIDE SEQUENCE</scope>
    <source>
        <strain evidence="23">20211129_DDA</strain>
        <tissue evidence="23">Liver</tissue>
    </source>
</reference>
<keyword evidence="15" id="KW-0539">Nucleus</keyword>
<keyword evidence="14" id="KW-0906">Nuclear pore complex</keyword>
<name>A0AAV7SI04_PLEWA</name>
<proteinExistence type="predicted"/>
<dbReference type="Gene3D" id="2.130.10.10">
    <property type="entry name" value="YVTN repeat-like/Quinoprotein amine dehydrogenase"/>
    <property type="match status" value="1"/>
</dbReference>
<keyword evidence="12" id="KW-0653">Protein transport</keyword>
<evidence type="ECO:0000256" key="22">
    <source>
        <dbReference type="PROSITE-ProRule" id="PRU00221"/>
    </source>
</evidence>
<dbReference type="EMBL" id="JANPWB010000008">
    <property type="protein sequence ID" value="KAJ1163667.1"/>
    <property type="molecule type" value="Genomic_DNA"/>
</dbReference>
<evidence type="ECO:0000256" key="10">
    <source>
        <dbReference type="ARBA" id="ARBA00022829"/>
    </source>
</evidence>
<evidence type="ECO:0000256" key="16">
    <source>
        <dbReference type="ARBA" id="ARBA00023306"/>
    </source>
</evidence>
<keyword evidence="4" id="KW-0158">Chromosome</keyword>
<comment type="subcellular location">
    <subcellularLocation>
        <location evidence="2">Chromosome</location>
        <location evidence="2">Centromere</location>
        <location evidence="2">Kinetochore</location>
    </subcellularLocation>
    <subcellularLocation>
        <location evidence="1">Nucleus</location>
        <location evidence="1">Nuclear pore complex</location>
    </subcellularLocation>
</comment>
<evidence type="ECO:0000256" key="12">
    <source>
        <dbReference type="ARBA" id="ARBA00022927"/>
    </source>
</evidence>
<keyword evidence="8" id="KW-0498">Mitosis</keyword>
<sequence>MKQDTSRIPAYTVECEDYVHVVEFNPFESGEEGSLLAYGGNNYIVIGICRFPEEDSSVEAFVYKTLKTFQHGVRVDAITWSPETRLDALPPLIRFCTAAADKTLRLFTSDLQDKNEYKVIEGHSGYINDLVFAPKEGKDIASVSDDHTCRIWDLDGNQKASFVLRSPGMSVCWHPSEEFKLMVAEKNGTIRFYDVITHQAILSLESEQMPLMSADWCLRNTLKVGAVAGNNWLLWDMTRSSYPQEKRPAHVDKARIFRWCKSNENVFATTGCPGKVNTQLLIHHFGHPQPILIGSASVGSGLSWHRNLPLCVIGGYRKLLFWLTEM</sequence>
<dbReference type="PANTHER" id="PTHR22806">
    <property type="entry name" value="NUCLEOPORIN NUP37 P37 -RELATED"/>
    <property type="match status" value="1"/>
</dbReference>
<evidence type="ECO:0000256" key="6">
    <source>
        <dbReference type="ARBA" id="ARBA00022618"/>
    </source>
</evidence>
<dbReference type="PANTHER" id="PTHR22806:SF0">
    <property type="entry name" value="NUCLEOPORIN NUP37"/>
    <property type="match status" value="1"/>
</dbReference>
<evidence type="ECO:0000313" key="24">
    <source>
        <dbReference type="Proteomes" id="UP001066276"/>
    </source>
</evidence>
<dbReference type="InterPro" id="IPR019775">
    <property type="entry name" value="WD40_repeat_CS"/>
</dbReference>
<dbReference type="GO" id="GO:0031080">
    <property type="term" value="C:nuclear pore outer ring"/>
    <property type="evidence" value="ECO:0007669"/>
    <property type="project" value="InterPro"/>
</dbReference>
<evidence type="ECO:0000256" key="21">
    <source>
        <dbReference type="ARBA" id="ARBA00076652"/>
    </source>
</evidence>
<keyword evidence="17" id="KW-0137">Centromere</keyword>
<evidence type="ECO:0000256" key="17">
    <source>
        <dbReference type="ARBA" id="ARBA00023328"/>
    </source>
</evidence>
<dbReference type="Proteomes" id="UP001066276">
    <property type="component" value="Chromosome 4_2"/>
</dbReference>
<keyword evidence="3" id="KW-0813">Transport</keyword>
<evidence type="ECO:0000256" key="14">
    <source>
        <dbReference type="ARBA" id="ARBA00023132"/>
    </source>
</evidence>
<evidence type="ECO:0000256" key="20">
    <source>
        <dbReference type="ARBA" id="ARBA00068271"/>
    </source>
</evidence>
<protein>
    <recommendedName>
        <fullName evidence="20">Nucleoporin Nup37</fullName>
    </recommendedName>
    <alternativeName>
        <fullName evidence="21">Nup107-160 subcomplex subunit Nup37</fullName>
    </alternativeName>
</protein>
<dbReference type="GO" id="GO:0051301">
    <property type="term" value="P:cell division"/>
    <property type="evidence" value="ECO:0007669"/>
    <property type="project" value="UniProtKB-KW"/>
</dbReference>
<dbReference type="AlphaFoldDB" id="A0AAV7SI04"/>
<dbReference type="FunFam" id="2.130.10.10:FF:000168">
    <property type="entry name" value="Nucleoporin Nup37"/>
    <property type="match status" value="1"/>
</dbReference>
<dbReference type="SMART" id="SM00320">
    <property type="entry name" value="WD40"/>
    <property type="match status" value="3"/>
</dbReference>
<keyword evidence="10" id="KW-0159">Chromosome partition</keyword>
<evidence type="ECO:0000256" key="18">
    <source>
        <dbReference type="ARBA" id="ARBA00053706"/>
    </source>
</evidence>
<keyword evidence="16" id="KW-0131">Cell cycle</keyword>
<evidence type="ECO:0000256" key="11">
    <source>
        <dbReference type="ARBA" id="ARBA00022838"/>
    </source>
</evidence>
<keyword evidence="13" id="KW-0811">Translocation</keyword>
<dbReference type="InterPro" id="IPR036322">
    <property type="entry name" value="WD40_repeat_dom_sf"/>
</dbReference>
<keyword evidence="9" id="KW-0509">mRNA transport</keyword>
<evidence type="ECO:0000256" key="5">
    <source>
        <dbReference type="ARBA" id="ARBA00022574"/>
    </source>
</evidence>
<evidence type="ECO:0000256" key="7">
    <source>
        <dbReference type="ARBA" id="ARBA00022737"/>
    </source>
</evidence>
<organism evidence="23 24">
    <name type="scientific">Pleurodeles waltl</name>
    <name type="common">Iberian ribbed newt</name>
    <dbReference type="NCBI Taxonomy" id="8319"/>
    <lineage>
        <taxon>Eukaryota</taxon>
        <taxon>Metazoa</taxon>
        <taxon>Chordata</taxon>
        <taxon>Craniata</taxon>
        <taxon>Vertebrata</taxon>
        <taxon>Euteleostomi</taxon>
        <taxon>Amphibia</taxon>
        <taxon>Batrachia</taxon>
        <taxon>Caudata</taxon>
        <taxon>Salamandroidea</taxon>
        <taxon>Salamandridae</taxon>
        <taxon>Pleurodelinae</taxon>
        <taxon>Pleurodeles</taxon>
    </lineage>
</organism>
<dbReference type="InterPro" id="IPR037626">
    <property type="entry name" value="NUP37"/>
</dbReference>
<dbReference type="GO" id="GO:0007059">
    <property type="term" value="P:chromosome segregation"/>
    <property type="evidence" value="ECO:0007669"/>
    <property type="project" value="UniProtKB-KW"/>
</dbReference>
<comment type="caution">
    <text evidence="23">The sequence shown here is derived from an EMBL/GenBank/DDBJ whole genome shotgun (WGS) entry which is preliminary data.</text>
</comment>
<dbReference type="GO" id="GO:0051028">
    <property type="term" value="P:mRNA transport"/>
    <property type="evidence" value="ECO:0007669"/>
    <property type="project" value="UniProtKB-KW"/>
</dbReference>
<evidence type="ECO:0000256" key="13">
    <source>
        <dbReference type="ARBA" id="ARBA00023010"/>
    </source>
</evidence>
<evidence type="ECO:0000256" key="8">
    <source>
        <dbReference type="ARBA" id="ARBA00022776"/>
    </source>
</evidence>
<comment type="subunit">
    <text evidence="19">Component of the Nup107-160 subcomplex of the nuclear pore complex (NPC). The Nup107-160 subcomplex includes NUP160, NUP133, NUP107, NUP98, NUP85, NUP43, NUP37, SEH1 and SEC13.</text>
</comment>
<keyword evidence="5 22" id="KW-0853">WD repeat</keyword>
<evidence type="ECO:0000256" key="9">
    <source>
        <dbReference type="ARBA" id="ARBA00022816"/>
    </source>
</evidence>
<dbReference type="PROSITE" id="PS50082">
    <property type="entry name" value="WD_REPEATS_2"/>
    <property type="match status" value="1"/>
</dbReference>
<evidence type="ECO:0000256" key="2">
    <source>
        <dbReference type="ARBA" id="ARBA00004629"/>
    </source>
</evidence>
<dbReference type="PROSITE" id="PS00678">
    <property type="entry name" value="WD_REPEATS_1"/>
    <property type="match status" value="1"/>
</dbReference>
<evidence type="ECO:0000256" key="19">
    <source>
        <dbReference type="ARBA" id="ARBA00062724"/>
    </source>
</evidence>
<evidence type="ECO:0000256" key="1">
    <source>
        <dbReference type="ARBA" id="ARBA00004567"/>
    </source>
</evidence>
<dbReference type="InterPro" id="IPR001680">
    <property type="entry name" value="WD40_rpt"/>
</dbReference>
<dbReference type="PROSITE" id="PS50294">
    <property type="entry name" value="WD_REPEATS_REGION"/>
    <property type="match status" value="1"/>
</dbReference>
<evidence type="ECO:0000256" key="3">
    <source>
        <dbReference type="ARBA" id="ARBA00022448"/>
    </source>
</evidence>
<dbReference type="GO" id="GO:0015031">
    <property type="term" value="P:protein transport"/>
    <property type="evidence" value="ECO:0007669"/>
    <property type="project" value="UniProtKB-KW"/>
</dbReference>
<comment type="function">
    <text evidence="18">Component of the Nup107-160 subcomplex of the nuclear pore complex (NPC). The Nup107-160 subcomplex is required for the assembly of a functional NPC. The Nup107-160 subcomplex is also required for normal kinetochore microtubule attachment, mitotic progression and chromosome segregation.</text>
</comment>
<dbReference type="GO" id="GO:0000776">
    <property type="term" value="C:kinetochore"/>
    <property type="evidence" value="ECO:0007669"/>
    <property type="project" value="UniProtKB-KW"/>
</dbReference>
<evidence type="ECO:0000313" key="23">
    <source>
        <dbReference type="EMBL" id="KAJ1163667.1"/>
    </source>
</evidence>
<gene>
    <name evidence="23" type="ORF">NDU88_004122</name>
</gene>
<keyword evidence="7" id="KW-0677">Repeat</keyword>
<evidence type="ECO:0000256" key="4">
    <source>
        <dbReference type="ARBA" id="ARBA00022454"/>
    </source>
</evidence>
<accession>A0AAV7SI04</accession>
<dbReference type="Pfam" id="PF00400">
    <property type="entry name" value="WD40"/>
    <property type="match status" value="1"/>
</dbReference>
<evidence type="ECO:0000256" key="15">
    <source>
        <dbReference type="ARBA" id="ARBA00023242"/>
    </source>
</evidence>